<evidence type="ECO:0000256" key="1">
    <source>
        <dbReference type="ARBA" id="ARBA00023125"/>
    </source>
</evidence>
<dbReference type="EMBL" id="AEDD01000003">
    <property type="protein sequence ID" value="EFM11836.1"/>
    <property type="molecule type" value="Genomic_DNA"/>
</dbReference>
<dbReference type="SUPFAM" id="SSF48498">
    <property type="entry name" value="Tetracyclin repressor-like, C-terminal domain"/>
    <property type="match status" value="1"/>
</dbReference>
<dbReference type="Gene3D" id="1.10.357.10">
    <property type="entry name" value="Tetracycline Repressor, domain 2"/>
    <property type="match status" value="1"/>
</dbReference>
<gene>
    <name evidence="4" type="ORF">PaecuDRAFT_1444</name>
</gene>
<keyword evidence="1 2" id="KW-0238">DNA-binding</keyword>
<protein>
    <submittedName>
        <fullName evidence="4">Transcriptional regulator, TetR family</fullName>
    </submittedName>
</protein>
<sequence>MDSDIKLKILQAAKNRFASQGFDGTTVRQICEDAGANQALVSYYFGGKENMFFTMFDTFFPAGLYSKYLSETYTPEEGIRRMIKEVIAYRMREPKMVQIIQQEILLDTERTVRIREYVSESWMQLREWIREGKEQGAFHYQSLDSAFMSTLGIILFQRVCSFWKPFLSGDEGELEQMTEEVVSFVLRGLRPSIDE</sequence>
<dbReference type="InterPro" id="IPR009057">
    <property type="entry name" value="Homeodomain-like_sf"/>
</dbReference>
<evidence type="ECO:0000259" key="3">
    <source>
        <dbReference type="PROSITE" id="PS50977"/>
    </source>
</evidence>
<proteinExistence type="predicted"/>
<feature type="DNA-binding region" description="H-T-H motif" evidence="2">
    <location>
        <begin position="26"/>
        <end position="45"/>
    </location>
</feature>
<dbReference type="InterPro" id="IPR023772">
    <property type="entry name" value="DNA-bd_HTH_TetR-type_CS"/>
</dbReference>
<dbReference type="InterPro" id="IPR041474">
    <property type="entry name" value="NicS_C"/>
</dbReference>
<dbReference type="GO" id="GO:0003677">
    <property type="term" value="F:DNA binding"/>
    <property type="evidence" value="ECO:0007669"/>
    <property type="project" value="UniProtKB-UniRule"/>
</dbReference>
<dbReference type="Pfam" id="PF17938">
    <property type="entry name" value="TetR_C_29"/>
    <property type="match status" value="1"/>
</dbReference>
<dbReference type="AlphaFoldDB" id="E0I720"/>
<dbReference type="PROSITE" id="PS01081">
    <property type="entry name" value="HTH_TETR_1"/>
    <property type="match status" value="1"/>
</dbReference>
<dbReference type="eggNOG" id="COG1309">
    <property type="taxonomic scope" value="Bacteria"/>
</dbReference>
<dbReference type="Proteomes" id="UP000005387">
    <property type="component" value="Unassembled WGS sequence"/>
</dbReference>
<dbReference type="Gene3D" id="1.10.10.60">
    <property type="entry name" value="Homeodomain-like"/>
    <property type="match status" value="1"/>
</dbReference>
<dbReference type="Pfam" id="PF00440">
    <property type="entry name" value="TetR_N"/>
    <property type="match status" value="1"/>
</dbReference>
<dbReference type="GO" id="GO:0006355">
    <property type="term" value="P:regulation of DNA-templated transcription"/>
    <property type="evidence" value="ECO:0007669"/>
    <property type="project" value="UniProtKB-ARBA"/>
</dbReference>
<dbReference type="InterPro" id="IPR036271">
    <property type="entry name" value="Tet_transcr_reg_TetR-rel_C_sf"/>
</dbReference>
<dbReference type="SUPFAM" id="SSF46689">
    <property type="entry name" value="Homeodomain-like"/>
    <property type="match status" value="1"/>
</dbReference>
<keyword evidence="5" id="KW-1185">Reference proteome</keyword>
<reference evidence="4 5" key="1">
    <citation type="submission" date="2010-07" db="EMBL/GenBank/DDBJ databases">
        <title>The draft genome of Paenibacillus curdlanolyticus YK9.</title>
        <authorList>
            <consortium name="US DOE Joint Genome Institute (JGI-PGF)"/>
            <person name="Lucas S."/>
            <person name="Copeland A."/>
            <person name="Lapidus A."/>
            <person name="Cheng J.-F."/>
            <person name="Bruce D."/>
            <person name="Goodwin L."/>
            <person name="Pitluck S."/>
            <person name="Land M.L."/>
            <person name="Hauser L."/>
            <person name="Chang Y.-J."/>
            <person name="Jeffries C."/>
            <person name="Anderson I.J."/>
            <person name="Johnson E."/>
            <person name="Loganathan U."/>
            <person name="Mulhopadhyay B."/>
            <person name="Kyrpides N."/>
            <person name="Woyke T.J."/>
        </authorList>
    </citation>
    <scope>NUCLEOTIDE SEQUENCE [LARGE SCALE GENOMIC DNA]</scope>
    <source>
        <strain evidence="4 5">YK9</strain>
    </source>
</reference>
<dbReference type="PRINTS" id="PR00455">
    <property type="entry name" value="HTHTETR"/>
</dbReference>
<dbReference type="OrthoDB" id="9789566at2"/>
<name>E0I720_9BACL</name>
<dbReference type="STRING" id="717606.PaecuDRAFT_1444"/>
<dbReference type="RefSeq" id="WP_006037455.1">
    <property type="nucleotide sequence ID" value="NZ_AEDD01000003.1"/>
</dbReference>
<organism evidence="4 5">
    <name type="scientific">Paenibacillus curdlanolyticus YK9</name>
    <dbReference type="NCBI Taxonomy" id="717606"/>
    <lineage>
        <taxon>Bacteria</taxon>
        <taxon>Bacillati</taxon>
        <taxon>Bacillota</taxon>
        <taxon>Bacilli</taxon>
        <taxon>Bacillales</taxon>
        <taxon>Paenibacillaceae</taxon>
        <taxon>Paenibacillus</taxon>
    </lineage>
</organism>
<dbReference type="InterPro" id="IPR001647">
    <property type="entry name" value="HTH_TetR"/>
</dbReference>
<dbReference type="PANTHER" id="PTHR30328:SF54">
    <property type="entry name" value="HTH-TYPE TRANSCRIPTIONAL REPRESSOR SCO4008"/>
    <property type="match status" value="1"/>
</dbReference>
<evidence type="ECO:0000256" key="2">
    <source>
        <dbReference type="PROSITE-ProRule" id="PRU00335"/>
    </source>
</evidence>
<feature type="domain" description="HTH tetR-type" evidence="3">
    <location>
        <begin position="3"/>
        <end position="63"/>
    </location>
</feature>
<dbReference type="InterPro" id="IPR050109">
    <property type="entry name" value="HTH-type_TetR-like_transc_reg"/>
</dbReference>
<evidence type="ECO:0000313" key="4">
    <source>
        <dbReference type="EMBL" id="EFM11836.1"/>
    </source>
</evidence>
<accession>E0I720</accession>
<evidence type="ECO:0000313" key="5">
    <source>
        <dbReference type="Proteomes" id="UP000005387"/>
    </source>
</evidence>
<dbReference type="PANTHER" id="PTHR30328">
    <property type="entry name" value="TRANSCRIPTIONAL REPRESSOR"/>
    <property type="match status" value="1"/>
</dbReference>
<dbReference type="PROSITE" id="PS50977">
    <property type="entry name" value="HTH_TETR_2"/>
    <property type="match status" value="1"/>
</dbReference>